<evidence type="ECO:0000313" key="2">
    <source>
        <dbReference type="EMBL" id="GAG15529.1"/>
    </source>
</evidence>
<dbReference type="GO" id="GO:0008840">
    <property type="term" value="F:4-hydroxy-tetrahydrodipicolinate synthase activity"/>
    <property type="evidence" value="ECO:0007669"/>
    <property type="project" value="TreeGrafter"/>
</dbReference>
<proteinExistence type="predicted"/>
<accession>X0VBS7</accession>
<dbReference type="Gene3D" id="3.20.20.70">
    <property type="entry name" value="Aldolase class I"/>
    <property type="match status" value="1"/>
</dbReference>
<dbReference type="Pfam" id="PF00701">
    <property type="entry name" value="DHDPS"/>
    <property type="match status" value="1"/>
</dbReference>
<dbReference type="PANTHER" id="PTHR12128:SF66">
    <property type="entry name" value="4-HYDROXY-2-OXOGLUTARATE ALDOLASE, MITOCHONDRIAL"/>
    <property type="match status" value="1"/>
</dbReference>
<organism evidence="2">
    <name type="scientific">marine sediment metagenome</name>
    <dbReference type="NCBI Taxonomy" id="412755"/>
    <lineage>
        <taxon>unclassified sequences</taxon>
        <taxon>metagenomes</taxon>
        <taxon>ecological metagenomes</taxon>
    </lineage>
</organism>
<evidence type="ECO:0000256" key="1">
    <source>
        <dbReference type="ARBA" id="ARBA00023239"/>
    </source>
</evidence>
<protein>
    <recommendedName>
        <fullName evidence="3">Dihydrodipicolinate synthase</fullName>
    </recommendedName>
</protein>
<gene>
    <name evidence="2" type="ORF">S01H1_54189</name>
</gene>
<sequence>MLPPLIERLAVLDNILYLKESTGDIKRVHELLRRCGDSIDIWCGWDDLAYEFFLLGCRGWVAPIANFMPKTAAELFTLAEKKAYEEAKALFFKMLPLLSYLEEGQLLAKVKAAMNMIGKTGGKPRRPFLPISEEQKGELRGMLSEVGLV</sequence>
<evidence type="ECO:0008006" key="3">
    <source>
        <dbReference type="Google" id="ProtNLM"/>
    </source>
</evidence>
<dbReference type="GO" id="GO:0005829">
    <property type="term" value="C:cytosol"/>
    <property type="evidence" value="ECO:0007669"/>
    <property type="project" value="TreeGrafter"/>
</dbReference>
<dbReference type="CDD" id="cd00408">
    <property type="entry name" value="DHDPS-like"/>
    <property type="match status" value="1"/>
</dbReference>
<keyword evidence="1" id="KW-0456">Lyase</keyword>
<name>X0VBS7_9ZZZZ</name>
<dbReference type="SUPFAM" id="SSF51569">
    <property type="entry name" value="Aldolase"/>
    <property type="match status" value="1"/>
</dbReference>
<reference evidence="2" key="1">
    <citation type="journal article" date="2014" name="Front. Microbiol.">
        <title>High frequency of phylogenetically diverse reductive dehalogenase-homologous genes in deep subseafloor sedimentary metagenomes.</title>
        <authorList>
            <person name="Kawai M."/>
            <person name="Futagami T."/>
            <person name="Toyoda A."/>
            <person name="Takaki Y."/>
            <person name="Nishi S."/>
            <person name="Hori S."/>
            <person name="Arai W."/>
            <person name="Tsubouchi T."/>
            <person name="Morono Y."/>
            <person name="Uchiyama I."/>
            <person name="Ito T."/>
            <person name="Fujiyama A."/>
            <person name="Inagaki F."/>
            <person name="Takami H."/>
        </authorList>
    </citation>
    <scope>NUCLEOTIDE SEQUENCE</scope>
    <source>
        <strain evidence="2">Expedition CK06-06</strain>
    </source>
</reference>
<comment type="caution">
    <text evidence="2">The sequence shown here is derived from an EMBL/GenBank/DDBJ whole genome shotgun (WGS) entry which is preliminary data.</text>
</comment>
<dbReference type="InterPro" id="IPR013785">
    <property type="entry name" value="Aldolase_TIM"/>
</dbReference>
<dbReference type="InterPro" id="IPR002220">
    <property type="entry name" value="DapA-like"/>
</dbReference>
<dbReference type="EMBL" id="BARS01035144">
    <property type="protein sequence ID" value="GAG15529.1"/>
    <property type="molecule type" value="Genomic_DNA"/>
</dbReference>
<dbReference type="AlphaFoldDB" id="X0VBS7"/>
<dbReference type="PANTHER" id="PTHR12128">
    <property type="entry name" value="DIHYDRODIPICOLINATE SYNTHASE"/>
    <property type="match status" value="1"/>
</dbReference>